<gene>
    <name evidence="1" type="ORF">JCGZ_26533</name>
</gene>
<dbReference type="EMBL" id="KK914268">
    <property type="protein sequence ID" value="KDP43409.1"/>
    <property type="molecule type" value="Genomic_DNA"/>
</dbReference>
<dbReference type="OrthoDB" id="1748438at2759"/>
<name>A0A067LGU6_JATCU</name>
<sequence>MGSQAHVFRFGTHNEDMCLTTEEFTALLVSDCERTPVAAPTGAGFFRGFTRMLGLSVIKARELVADDRVNLTGLIVSILELACLCVLAKVLSEKGLNSKLHLDVCLDLGSREGVWLRDLLRVLEPPRCRPYVPSQYRSRRVVVRLESEDEWFQMAYLFGMDSITYYPSSKLMRQMGHVQGLPPAGALFRKILISPRITMAILGSWLMGAQVVEVGDSRVRTATYEAWWMAEHGDRKRERRVTLT</sequence>
<proteinExistence type="predicted"/>
<evidence type="ECO:0000313" key="1">
    <source>
        <dbReference type="EMBL" id="KDP43409.1"/>
    </source>
</evidence>
<keyword evidence="2" id="KW-1185">Reference proteome</keyword>
<reference evidence="1 2" key="1">
    <citation type="journal article" date="2014" name="PLoS ONE">
        <title>Global Analysis of Gene Expression Profiles in Physic Nut (Jatropha curcas L.) Seedlings Exposed to Salt Stress.</title>
        <authorList>
            <person name="Zhang L."/>
            <person name="Zhang C."/>
            <person name="Wu P."/>
            <person name="Chen Y."/>
            <person name="Li M."/>
            <person name="Jiang H."/>
            <person name="Wu G."/>
        </authorList>
    </citation>
    <scope>NUCLEOTIDE SEQUENCE [LARGE SCALE GENOMIC DNA]</scope>
    <source>
        <strain evidence="2">cv. GZQX0401</strain>
        <tissue evidence="1">Young leaves</tissue>
    </source>
</reference>
<organism evidence="1 2">
    <name type="scientific">Jatropha curcas</name>
    <name type="common">Barbados nut</name>
    <dbReference type="NCBI Taxonomy" id="180498"/>
    <lineage>
        <taxon>Eukaryota</taxon>
        <taxon>Viridiplantae</taxon>
        <taxon>Streptophyta</taxon>
        <taxon>Embryophyta</taxon>
        <taxon>Tracheophyta</taxon>
        <taxon>Spermatophyta</taxon>
        <taxon>Magnoliopsida</taxon>
        <taxon>eudicotyledons</taxon>
        <taxon>Gunneridae</taxon>
        <taxon>Pentapetalae</taxon>
        <taxon>rosids</taxon>
        <taxon>fabids</taxon>
        <taxon>Malpighiales</taxon>
        <taxon>Euphorbiaceae</taxon>
        <taxon>Crotonoideae</taxon>
        <taxon>Jatropheae</taxon>
        <taxon>Jatropha</taxon>
    </lineage>
</organism>
<dbReference type="Proteomes" id="UP000027138">
    <property type="component" value="Unassembled WGS sequence"/>
</dbReference>
<dbReference type="AlphaFoldDB" id="A0A067LGU6"/>
<evidence type="ECO:0000313" key="2">
    <source>
        <dbReference type="Proteomes" id="UP000027138"/>
    </source>
</evidence>
<evidence type="ECO:0008006" key="3">
    <source>
        <dbReference type="Google" id="ProtNLM"/>
    </source>
</evidence>
<protein>
    <recommendedName>
        <fullName evidence="3">Aminotransferase-like plant mobile domain-containing protein</fullName>
    </recommendedName>
</protein>
<accession>A0A067LGU6</accession>